<feature type="compositionally biased region" description="Basic and acidic residues" evidence="1">
    <location>
        <begin position="23"/>
        <end position="34"/>
    </location>
</feature>
<feature type="region of interest" description="Disordered" evidence="1">
    <location>
        <begin position="1"/>
        <end position="34"/>
    </location>
</feature>
<accession>A0A8C6QCE9</accession>
<reference evidence="2" key="2">
    <citation type="submission" date="2025-09" db="UniProtKB">
        <authorList>
            <consortium name="Ensembl"/>
        </authorList>
    </citation>
    <scope>IDENTIFICATION</scope>
</reference>
<dbReference type="GeneTree" id="ENSGT00940000154164"/>
<keyword evidence="3" id="KW-1185">Reference proteome</keyword>
<dbReference type="Ensembl" id="ENSNGAT00000002010.1">
    <property type="protein sequence ID" value="ENSNGAP00000001955.1"/>
    <property type="gene ID" value="ENSNGAG00000001438.1"/>
</dbReference>
<reference evidence="2" key="1">
    <citation type="submission" date="2025-08" db="UniProtKB">
        <authorList>
            <consortium name="Ensembl"/>
        </authorList>
    </citation>
    <scope>IDENTIFICATION</scope>
</reference>
<name>A0A8C6QCE9_NANGA</name>
<evidence type="ECO:0000313" key="2">
    <source>
        <dbReference type="Ensembl" id="ENSNGAP00000001955.1"/>
    </source>
</evidence>
<feature type="compositionally biased region" description="Basic and acidic residues" evidence="1">
    <location>
        <begin position="1"/>
        <end position="14"/>
    </location>
</feature>
<protein>
    <submittedName>
        <fullName evidence="2">Sine oculis binding protein</fullName>
    </submittedName>
</protein>
<sequence length="34" mass="4109">MAEMEKEGRPPENKRSRKPAHPVKREINEEMKFQ</sequence>
<dbReference type="Proteomes" id="UP000694381">
    <property type="component" value="Unassembled WGS sequence"/>
</dbReference>
<gene>
    <name evidence="2" type="primary">Sobp</name>
</gene>
<dbReference type="AlphaFoldDB" id="A0A8C6QCE9"/>
<evidence type="ECO:0000313" key="3">
    <source>
        <dbReference type="Proteomes" id="UP000694381"/>
    </source>
</evidence>
<organism evidence="2 3">
    <name type="scientific">Nannospalax galili</name>
    <name type="common">Northern Israeli blind subterranean mole rat</name>
    <name type="synonym">Spalax galili</name>
    <dbReference type="NCBI Taxonomy" id="1026970"/>
    <lineage>
        <taxon>Eukaryota</taxon>
        <taxon>Metazoa</taxon>
        <taxon>Chordata</taxon>
        <taxon>Craniata</taxon>
        <taxon>Vertebrata</taxon>
        <taxon>Euteleostomi</taxon>
        <taxon>Mammalia</taxon>
        <taxon>Eutheria</taxon>
        <taxon>Euarchontoglires</taxon>
        <taxon>Glires</taxon>
        <taxon>Rodentia</taxon>
        <taxon>Myomorpha</taxon>
        <taxon>Muroidea</taxon>
        <taxon>Spalacidae</taxon>
        <taxon>Spalacinae</taxon>
        <taxon>Nannospalax</taxon>
    </lineage>
</organism>
<proteinExistence type="predicted"/>
<evidence type="ECO:0000256" key="1">
    <source>
        <dbReference type="SAM" id="MobiDB-lite"/>
    </source>
</evidence>